<evidence type="ECO:0000313" key="2">
    <source>
        <dbReference type="EMBL" id="GAA2118463.1"/>
    </source>
</evidence>
<dbReference type="PANTHER" id="PTHR10357">
    <property type="entry name" value="ALPHA-AMYLASE FAMILY MEMBER"/>
    <property type="match status" value="1"/>
</dbReference>
<accession>A0ABN2XY16</accession>
<dbReference type="Gene3D" id="1.10.1740.10">
    <property type="match status" value="1"/>
</dbReference>
<dbReference type="InterPro" id="IPR055218">
    <property type="entry name" value="Amylosucrase_C"/>
</dbReference>
<dbReference type="Gene3D" id="2.60.40.1180">
    <property type="entry name" value="Golgi alpha-mannosidase II"/>
    <property type="match status" value="1"/>
</dbReference>
<sequence>MTRVSGRDEHQAAFEARLETWGHDLRRTVGRVYGPVAAPQVTERLVAIARSAHEARPEDLLDLDERRLLEPDWFQRPSMIGYAAYADRFAGTLADVGRKASYLRDLGVGYLHLMPLLTPRPAPNDGGYAVMDYRSVRPDLGSVDDLRALTTTLRADGISLCLDLVLNHVAREHEWAVAARAGDAEKRAYFHVYDDRSTPDAYEASLPEVFPDFAPGNFTWDDDLAGWVWTTFNDYQWDVDWSNPSVLCEYADIILSLANLGVDVFRLDAIAFIWKRMGTACQNQPEVHELTRALRTVARIAAPAVVFKAEAIVGPQDLPAYLGVGPHAGRVSDLAYHNGLMVQIWSMLASADARLAARALQQLPQPPSTTAWITYVRCHDDIGWAVSDEDARAVGLDPFAHRRFLSDWYSGAFPGSWARGLVFQQNEQTGDRRISGSLASLAGLEAGDPDAAARILLAHALILGFGGLPVIWMGDELGLLNDRGWADDPAHAADNRWVHRPRMPWETVAAGTDEHGINAGLRELVETRRSLPHLHAASPTEVWDPRDPGVLLVVRKHPAGPLLGAYNVTPEEAWVAPDVLHWLGLHVPGLHDAISGRAPDLEEGAVRLAPYAAAWLYDSEQP</sequence>
<feature type="domain" description="Glycosyl hydrolase family 13 catalytic" evidence="1">
    <location>
        <begin position="83"/>
        <end position="528"/>
    </location>
</feature>
<dbReference type="InterPro" id="IPR017853">
    <property type="entry name" value="GH"/>
</dbReference>
<evidence type="ECO:0000259" key="1">
    <source>
        <dbReference type="SMART" id="SM00642"/>
    </source>
</evidence>
<protein>
    <submittedName>
        <fullName evidence="2">Alpha-amylase family protein</fullName>
    </submittedName>
</protein>
<name>A0ABN2XY16_9ACTN</name>
<dbReference type="PANTHER" id="PTHR10357:SF213">
    <property type="entry name" value="ALPHA AMYLASE CATALYTIC REGION"/>
    <property type="match status" value="1"/>
</dbReference>
<reference evidence="2 3" key="1">
    <citation type="journal article" date="2019" name="Int. J. Syst. Evol. Microbiol.">
        <title>The Global Catalogue of Microorganisms (GCM) 10K type strain sequencing project: providing services to taxonomists for standard genome sequencing and annotation.</title>
        <authorList>
            <consortium name="The Broad Institute Genomics Platform"/>
            <consortium name="The Broad Institute Genome Sequencing Center for Infectious Disease"/>
            <person name="Wu L."/>
            <person name="Ma J."/>
        </authorList>
    </citation>
    <scope>NUCLEOTIDE SEQUENCE [LARGE SCALE GENOMIC DNA]</scope>
    <source>
        <strain evidence="2 3">JCM 16021</strain>
    </source>
</reference>
<dbReference type="InterPro" id="IPR013780">
    <property type="entry name" value="Glyco_hydro_b"/>
</dbReference>
<dbReference type="CDD" id="cd11324">
    <property type="entry name" value="AmyAc_Amylosucrase"/>
    <property type="match status" value="1"/>
</dbReference>
<proteinExistence type="predicted"/>
<comment type="caution">
    <text evidence="2">The sequence shown here is derived from an EMBL/GenBank/DDBJ whole genome shotgun (WGS) entry which is preliminary data.</text>
</comment>
<dbReference type="InterPro" id="IPR044077">
    <property type="entry name" value="Amylosucrase"/>
</dbReference>
<dbReference type="EMBL" id="BAAAQQ010000002">
    <property type="protein sequence ID" value="GAA2118463.1"/>
    <property type="molecule type" value="Genomic_DNA"/>
</dbReference>
<dbReference type="SUPFAM" id="SSF51445">
    <property type="entry name" value="(Trans)glycosidases"/>
    <property type="match status" value="1"/>
</dbReference>
<dbReference type="Gene3D" id="3.20.20.80">
    <property type="entry name" value="Glycosidases"/>
    <property type="match status" value="1"/>
</dbReference>
<dbReference type="InterPro" id="IPR006047">
    <property type="entry name" value="GH13_cat_dom"/>
</dbReference>
<dbReference type="SMART" id="SM00642">
    <property type="entry name" value="Aamy"/>
    <property type="match status" value="1"/>
</dbReference>
<dbReference type="Pfam" id="PF00128">
    <property type="entry name" value="Alpha-amylase"/>
    <property type="match status" value="1"/>
</dbReference>
<dbReference type="Proteomes" id="UP001500575">
    <property type="component" value="Unassembled WGS sequence"/>
</dbReference>
<dbReference type="InterPro" id="IPR045857">
    <property type="entry name" value="O16G_dom_2"/>
</dbReference>
<organism evidence="2 3">
    <name type="scientific">Nocardioides bigeumensis</name>
    <dbReference type="NCBI Taxonomy" id="433657"/>
    <lineage>
        <taxon>Bacteria</taxon>
        <taxon>Bacillati</taxon>
        <taxon>Actinomycetota</taxon>
        <taxon>Actinomycetes</taxon>
        <taxon>Propionibacteriales</taxon>
        <taxon>Nocardioidaceae</taxon>
        <taxon>Nocardioides</taxon>
    </lineage>
</organism>
<keyword evidence="3" id="KW-1185">Reference proteome</keyword>
<dbReference type="Gene3D" id="3.90.400.10">
    <property type="entry name" value="Oligo-1,6-glucosidase, Domain 2"/>
    <property type="match status" value="1"/>
</dbReference>
<dbReference type="Pfam" id="PF22582">
    <property type="entry name" value="Amylosucrase_C-like"/>
    <property type="match status" value="1"/>
</dbReference>
<evidence type="ECO:0000313" key="3">
    <source>
        <dbReference type="Proteomes" id="UP001500575"/>
    </source>
</evidence>
<gene>
    <name evidence="2" type="ORF">GCM10009843_10390</name>
</gene>